<protein>
    <recommendedName>
        <fullName evidence="4">DUF1269 domain-containing protein</fullName>
    </recommendedName>
</protein>
<organism evidence="2 3">
    <name type="scientific">Noviherbaspirillum suwonense</name>
    <dbReference type="NCBI Taxonomy" id="1224511"/>
    <lineage>
        <taxon>Bacteria</taxon>
        <taxon>Pseudomonadati</taxon>
        <taxon>Pseudomonadota</taxon>
        <taxon>Betaproteobacteria</taxon>
        <taxon>Burkholderiales</taxon>
        <taxon>Oxalobacteraceae</taxon>
        <taxon>Noviherbaspirillum</taxon>
    </lineage>
</organism>
<comment type="caution">
    <text evidence="2">The sequence shown here is derived from an EMBL/GenBank/DDBJ whole genome shotgun (WGS) entry which is preliminary data.</text>
</comment>
<evidence type="ECO:0000313" key="3">
    <source>
        <dbReference type="Proteomes" id="UP001158049"/>
    </source>
</evidence>
<evidence type="ECO:0000256" key="1">
    <source>
        <dbReference type="SAM" id="Phobius"/>
    </source>
</evidence>
<keyword evidence="1" id="KW-0472">Membrane</keyword>
<evidence type="ECO:0008006" key="4">
    <source>
        <dbReference type="Google" id="ProtNLM"/>
    </source>
</evidence>
<feature type="transmembrane region" description="Helical" evidence="1">
    <location>
        <begin position="62"/>
        <end position="82"/>
    </location>
</feature>
<keyword evidence="1" id="KW-0812">Transmembrane</keyword>
<feature type="transmembrane region" description="Helical" evidence="1">
    <location>
        <begin position="88"/>
        <end position="108"/>
    </location>
</feature>
<dbReference type="EMBL" id="FXUL01000008">
    <property type="protein sequence ID" value="SMP62436.1"/>
    <property type="molecule type" value="Genomic_DNA"/>
</dbReference>
<evidence type="ECO:0000313" key="2">
    <source>
        <dbReference type="EMBL" id="SMP62436.1"/>
    </source>
</evidence>
<name>A0ABY1Q9F7_9BURK</name>
<sequence>MRHRLYYLLPDVAAARAAMDELLLARIEARHIRFMTAGPSLPPDLPEASLLQRTDVVRGAEMGMAAGAALGLLAGIGLLYYFDLDRAGVKAAVVVIAALLGMLFGAWASSMQGASLPNSRLAAFAPELEAGNILLIADVPAGSIEKVETIMAERHPEMRFKGEESHIPTFP</sequence>
<proteinExistence type="predicted"/>
<gene>
    <name evidence="2" type="ORF">SAMN06295970_108115</name>
</gene>
<reference evidence="2 3" key="1">
    <citation type="submission" date="2017-05" db="EMBL/GenBank/DDBJ databases">
        <authorList>
            <person name="Varghese N."/>
            <person name="Submissions S."/>
        </authorList>
    </citation>
    <scope>NUCLEOTIDE SEQUENCE [LARGE SCALE GENOMIC DNA]</scope>
    <source>
        <strain evidence="2 3">DSM 26001</strain>
    </source>
</reference>
<accession>A0ABY1Q9F7</accession>
<dbReference type="Proteomes" id="UP001158049">
    <property type="component" value="Unassembled WGS sequence"/>
</dbReference>
<keyword evidence="1" id="KW-1133">Transmembrane helix</keyword>
<keyword evidence="3" id="KW-1185">Reference proteome</keyword>
<dbReference type="RefSeq" id="WP_283442620.1">
    <property type="nucleotide sequence ID" value="NZ_FXUL01000008.1"/>
</dbReference>